<dbReference type="Gene3D" id="1.20.1300.10">
    <property type="entry name" value="Fumarate reductase/succinate dehydrogenase, transmembrane subunit"/>
    <property type="match status" value="1"/>
</dbReference>
<dbReference type="GO" id="GO:0046872">
    <property type="term" value="F:metal ion binding"/>
    <property type="evidence" value="ECO:0007669"/>
    <property type="project" value="UniProtKB-KW"/>
</dbReference>
<evidence type="ECO:0000313" key="9">
    <source>
        <dbReference type="EMBL" id="HIQ30316.1"/>
    </source>
</evidence>
<dbReference type="Proteomes" id="UP000608579">
    <property type="component" value="Unassembled WGS sequence"/>
</dbReference>
<dbReference type="SUPFAM" id="SSF81343">
    <property type="entry name" value="Fumarate reductase respiratory complex transmembrane subunits"/>
    <property type="match status" value="1"/>
</dbReference>
<evidence type="ECO:0000313" key="10">
    <source>
        <dbReference type="Proteomes" id="UP000608579"/>
    </source>
</evidence>
<dbReference type="AlphaFoldDB" id="A0A832ZZN5"/>
<protein>
    <recommendedName>
        <fullName evidence="11">Succinate dehydrogenase</fullName>
    </recommendedName>
</protein>
<evidence type="ECO:0000256" key="2">
    <source>
        <dbReference type="ARBA" id="ARBA00022617"/>
    </source>
</evidence>
<comment type="caution">
    <text evidence="9">The sequence shown here is derived from an EMBL/GenBank/DDBJ whole genome shotgun (WGS) entry which is preliminary data.</text>
</comment>
<comment type="subcellular location">
    <subcellularLocation>
        <location evidence="1">Membrane</location>
    </subcellularLocation>
</comment>
<feature type="transmembrane region" description="Helical" evidence="8">
    <location>
        <begin position="72"/>
        <end position="98"/>
    </location>
</feature>
<evidence type="ECO:0000256" key="1">
    <source>
        <dbReference type="ARBA" id="ARBA00004370"/>
    </source>
</evidence>
<name>A0A832ZZN5_CALS0</name>
<keyword evidence="7 8" id="KW-0472">Membrane</keyword>
<sequence length="143" mass="16301">PSRYSVERWSYTLQRISGVAVTLYFVMHIIETGNVVGGADVWTLRPDAYEYARRVWQETIEFLSNPLFDAGLAVIGFMVAFHTINGVRLFLTHFGYGLGKPSRPEPHEKPKSMSGFQRLLFWASIAFAVFALIYTIDAFFKVL</sequence>
<keyword evidence="6" id="KW-0408">Iron</keyword>
<dbReference type="GO" id="GO:0016020">
    <property type="term" value="C:membrane"/>
    <property type="evidence" value="ECO:0007669"/>
    <property type="project" value="UniProtKB-SubCell"/>
</dbReference>
<dbReference type="Pfam" id="PF01127">
    <property type="entry name" value="Sdh_cyt"/>
    <property type="match status" value="1"/>
</dbReference>
<keyword evidence="3 8" id="KW-0812">Transmembrane</keyword>
<evidence type="ECO:0008006" key="11">
    <source>
        <dbReference type="Google" id="ProtNLM"/>
    </source>
</evidence>
<dbReference type="EMBL" id="DQVM01000138">
    <property type="protein sequence ID" value="HIQ30316.1"/>
    <property type="molecule type" value="Genomic_DNA"/>
</dbReference>
<organism evidence="9 10">
    <name type="scientific">Caldiarchaeum subterraneum</name>
    <dbReference type="NCBI Taxonomy" id="311458"/>
    <lineage>
        <taxon>Archaea</taxon>
        <taxon>Nitrososphaerota</taxon>
        <taxon>Candidatus Caldarchaeales</taxon>
        <taxon>Candidatus Caldarchaeaceae</taxon>
        <taxon>Candidatus Caldarchaeum</taxon>
    </lineage>
</organism>
<evidence type="ECO:0000256" key="3">
    <source>
        <dbReference type="ARBA" id="ARBA00022692"/>
    </source>
</evidence>
<keyword evidence="5 8" id="KW-1133">Transmembrane helix</keyword>
<dbReference type="InterPro" id="IPR000701">
    <property type="entry name" value="SuccDH_FuR_B_TM-su"/>
</dbReference>
<gene>
    <name evidence="9" type="ORF">EYH45_07105</name>
</gene>
<evidence type="ECO:0000256" key="5">
    <source>
        <dbReference type="ARBA" id="ARBA00022989"/>
    </source>
</evidence>
<feature type="non-terminal residue" evidence="9">
    <location>
        <position position="1"/>
    </location>
</feature>
<evidence type="ECO:0000256" key="7">
    <source>
        <dbReference type="ARBA" id="ARBA00023136"/>
    </source>
</evidence>
<accession>A0A832ZZN5</accession>
<feature type="transmembrane region" description="Helical" evidence="8">
    <location>
        <begin position="119"/>
        <end position="140"/>
    </location>
</feature>
<evidence type="ECO:0000256" key="8">
    <source>
        <dbReference type="SAM" id="Phobius"/>
    </source>
</evidence>
<dbReference type="InterPro" id="IPR034804">
    <property type="entry name" value="SQR/QFR_C/D"/>
</dbReference>
<keyword evidence="2" id="KW-0349">Heme</keyword>
<proteinExistence type="predicted"/>
<evidence type="ECO:0000256" key="4">
    <source>
        <dbReference type="ARBA" id="ARBA00022723"/>
    </source>
</evidence>
<evidence type="ECO:0000256" key="6">
    <source>
        <dbReference type="ARBA" id="ARBA00023004"/>
    </source>
</evidence>
<keyword evidence="4" id="KW-0479">Metal-binding</keyword>
<reference evidence="9" key="1">
    <citation type="journal article" date="2020" name="ISME J.">
        <title>Gammaproteobacteria mediating utilization of methyl-, sulfur- and petroleum organic compounds in deep ocean hydrothermal plumes.</title>
        <authorList>
            <person name="Zhou Z."/>
            <person name="Liu Y."/>
            <person name="Pan J."/>
            <person name="Cron B.R."/>
            <person name="Toner B.M."/>
            <person name="Anantharaman K."/>
            <person name="Breier J.A."/>
            <person name="Dick G.J."/>
            <person name="Li M."/>
        </authorList>
    </citation>
    <scope>NUCLEOTIDE SEQUENCE</scope>
    <source>
        <strain evidence="9">SZUA-1515</strain>
    </source>
</reference>